<dbReference type="EC" id="2.1.1.100" evidence="5"/>
<protein>
    <recommendedName>
        <fullName evidence="5">Protein-S-isoprenylcysteine O-methyltransferase</fullName>
        <ecNumber evidence="5">2.1.1.100</ecNumber>
    </recommendedName>
</protein>
<feature type="chain" id="PRO_5018993867" description="Protein-S-isoprenylcysteine O-methyltransferase" evidence="6">
    <location>
        <begin position="19"/>
        <end position="240"/>
    </location>
</feature>
<feature type="transmembrane region" description="Helical" evidence="5">
    <location>
        <begin position="95"/>
        <end position="117"/>
    </location>
</feature>
<comment type="catalytic activity">
    <reaction evidence="5">
        <text>[protein]-C-terminal S-[(2E,6E)-farnesyl]-L-cysteine + S-adenosyl-L-methionine = [protein]-C-terminal S-[(2E,6E)-farnesyl]-L-cysteine methyl ester + S-adenosyl-L-homocysteine</text>
        <dbReference type="Rhea" id="RHEA:21672"/>
        <dbReference type="Rhea" id="RHEA-COMP:12125"/>
        <dbReference type="Rhea" id="RHEA-COMP:12126"/>
        <dbReference type="ChEBI" id="CHEBI:57856"/>
        <dbReference type="ChEBI" id="CHEBI:59789"/>
        <dbReference type="ChEBI" id="CHEBI:90510"/>
        <dbReference type="ChEBI" id="CHEBI:90511"/>
        <dbReference type="EC" id="2.1.1.100"/>
    </reaction>
</comment>
<keyword evidence="5" id="KW-0808">Transferase</keyword>
<dbReference type="OrthoDB" id="422086at2759"/>
<dbReference type="InterPro" id="IPR007269">
    <property type="entry name" value="ICMT_MeTrfase"/>
</dbReference>
<keyword evidence="5" id="KW-0949">S-adenosyl-L-methionine</keyword>
<keyword evidence="4 5" id="KW-0472">Membrane</keyword>
<accession>A0A401GPB0</accession>
<keyword evidence="2 5" id="KW-0812">Transmembrane</keyword>
<name>A0A401GPB0_9APHY</name>
<feature type="transmembrane region" description="Helical" evidence="5">
    <location>
        <begin position="155"/>
        <end position="177"/>
    </location>
</feature>
<dbReference type="Proteomes" id="UP000287166">
    <property type="component" value="Unassembled WGS sequence"/>
</dbReference>
<evidence type="ECO:0000313" key="7">
    <source>
        <dbReference type="EMBL" id="GBE84065.1"/>
    </source>
</evidence>
<keyword evidence="5" id="KW-0256">Endoplasmic reticulum</keyword>
<proteinExistence type="inferred from homology"/>
<sequence length="240" mass="26539">MTSLQLLKLPLLCTAATCSQIAFTAPNPPAKAEEVKKFGRKDPGSYIGRLLLSTMKLLVWFATLCEIAVVIASHFPHPLSVQVLSVLVSAPPSFISNVRVTASSLLGWTLVCAGALLRVQCFRTLGRFFTFELSVKAEHKLVMNGPYAVVRHPSYAGTLMVASGNLLYFFGAGSWFAECGVWSTMMGKILALILIIGFGFPFVSVPLRIKKEDAVFRKEFGVQWEEWAKRTPYRVLPFVF</sequence>
<dbReference type="Gene3D" id="1.20.120.1630">
    <property type="match status" value="1"/>
</dbReference>
<reference evidence="7 8" key="1">
    <citation type="journal article" date="2018" name="Sci. Rep.">
        <title>Genome sequence of the cauliflower mushroom Sparassis crispa (Hanabiratake) and its association with beneficial usage.</title>
        <authorList>
            <person name="Kiyama R."/>
            <person name="Furutani Y."/>
            <person name="Kawaguchi K."/>
            <person name="Nakanishi T."/>
        </authorList>
    </citation>
    <scope>NUCLEOTIDE SEQUENCE [LARGE SCALE GENOMIC DNA]</scope>
</reference>
<comment type="caution">
    <text evidence="7">The sequence shown here is derived from an EMBL/GenBank/DDBJ whole genome shotgun (WGS) entry which is preliminary data.</text>
</comment>
<evidence type="ECO:0000256" key="6">
    <source>
        <dbReference type="SAM" id="SignalP"/>
    </source>
</evidence>
<dbReference type="STRING" id="139825.A0A401GPB0"/>
<dbReference type="Pfam" id="PF04140">
    <property type="entry name" value="ICMT"/>
    <property type="match status" value="1"/>
</dbReference>
<dbReference type="GO" id="GO:0004671">
    <property type="term" value="F:protein C-terminal S-isoprenylcysteine carboxyl O-methyltransferase activity"/>
    <property type="evidence" value="ECO:0007669"/>
    <property type="project" value="UniProtKB-EC"/>
</dbReference>
<feature type="transmembrane region" description="Helical" evidence="5">
    <location>
        <begin position="57"/>
        <end position="75"/>
    </location>
</feature>
<dbReference type="PANTHER" id="PTHR12714">
    <property type="entry name" value="PROTEIN-S ISOPRENYLCYSTEINE O-METHYLTRANSFERASE"/>
    <property type="match status" value="1"/>
</dbReference>
<evidence type="ECO:0000256" key="4">
    <source>
        <dbReference type="ARBA" id="ARBA00023136"/>
    </source>
</evidence>
<evidence type="ECO:0000256" key="5">
    <source>
        <dbReference type="RuleBase" id="RU362022"/>
    </source>
</evidence>
<keyword evidence="6" id="KW-0732">Signal</keyword>
<organism evidence="7 8">
    <name type="scientific">Sparassis crispa</name>
    <dbReference type="NCBI Taxonomy" id="139825"/>
    <lineage>
        <taxon>Eukaryota</taxon>
        <taxon>Fungi</taxon>
        <taxon>Dikarya</taxon>
        <taxon>Basidiomycota</taxon>
        <taxon>Agaricomycotina</taxon>
        <taxon>Agaricomycetes</taxon>
        <taxon>Polyporales</taxon>
        <taxon>Sparassidaceae</taxon>
        <taxon>Sparassis</taxon>
    </lineage>
</organism>
<dbReference type="RefSeq" id="XP_027614978.1">
    <property type="nucleotide sequence ID" value="XM_027759177.1"/>
</dbReference>
<evidence type="ECO:0000256" key="3">
    <source>
        <dbReference type="ARBA" id="ARBA00022989"/>
    </source>
</evidence>
<keyword evidence="3 5" id="KW-1133">Transmembrane helix</keyword>
<dbReference type="EMBL" id="BFAD01000006">
    <property type="protein sequence ID" value="GBE84065.1"/>
    <property type="molecule type" value="Genomic_DNA"/>
</dbReference>
<dbReference type="GO" id="GO:0005789">
    <property type="term" value="C:endoplasmic reticulum membrane"/>
    <property type="evidence" value="ECO:0007669"/>
    <property type="project" value="UniProtKB-SubCell"/>
</dbReference>
<gene>
    <name evidence="7" type="ORF">SCP_0600430</name>
</gene>
<keyword evidence="5" id="KW-0489">Methyltransferase</keyword>
<comment type="subcellular location">
    <subcellularLocation>
        <location evidence="5">Endoplasmic reticulum membrane</location>
        <topology evidence="5">Multi-pass membrane protein</topology>
    </subcellularLocation>
    <subcellularLocation>
        <location evidence="1">Membrane</location>
        <topology evidence="1">Multi-pass membrane protein</topology>
    </subcellularLocation>
</comment>
<evidence type="ECO:0000256" key="2">
    <source>
        <dbReference type="ARBA" id="ARBA00022692"/>
    </source>
</evidence>
<dbReference type="GO" id="GO:0032259">
    <property type="term" value="P:methylation"/>
    <property type="evidence" value="ECO:0007669"/>
    <property type="project" value="UniProtKB-KW"/>
</dbReference>
<comment type="similarity">
    <text evidence="5">Belongs to the class VI-like SAM-binding methyltransferase superfamily. Isoprenylcysteine carboxyl methyltransferase family.</text>
</comment>
<feature type="signal peptide" evidence="6">
    <location>
        <begin position="1"/>
        <end position="18"/>
    </location>
</feature>
<keyword evidence="8" id="KW-1185">Reference proteome</keyword>
<dbReference type="AlphaFoldDB" id="A0A401GPB0"/>
<feature type="transmembrane region" description="Helical" evidence="5">
    <location>
        <begin position="189"/>
        <end position="209"/>
    </location>
</feature>
<dbReference type="InParanoid" id="A0A401GPB0"/>
<dbReference type="GeneID" id="38780982"/>
<evidence type="ECO:0000256" key="1">
    <source>
        <dbReference type="ARBA" id="ARBA00004141"/>
    </source>
</evidence>
<dbReference type="PANTHER" id="PTHR12714:SF9">
    <property type="entry name" value="PROTEIN-S-ISOPRENYLCYSTEINE O-METHYLTRANSFERASE"/>
    <property type="match status" value="1"/>
</dbReference>
<evidence type="ECO:0000313" key="8">
    <source>
        <dbReference type="Proteomes" id="UP000287166"/>
    </source>
</evidence>